<proteinExistence type="predicted"/>
<comment type="caution">
    <text evidence="1">The sequence shown here is derived from an EMBL/GenBank/DDBJ whole genome shotgun (WGS) entry which is preliminary data.</text>
</comment>
<organism evidence="1 2">
    <name type="scientific">Rhamnusium bicolor</name>
    <dbReference type="NCBI Taxonomy" id="1586634"/>
    <lineage>
        <taxon>Eukaryota</taxon>
        <taxon>Metazoa</taxon>
        <taxon>Ecdysozoa</taxon>
        <taxon>Arthropoda</taxon>
        <taxon>Hexapoda</taxon>
        <taxon>Insecta</taxon>
        <taxon>Pterygota</taxon>
        <taxon>Neoptera</taxon>
        <taxon>Endopterygota</taxon>
        <taxon>Coleoptera</taxon>
        <taxon>Polyphaga</taxon>
        <taxon>Cucujiformia</taxon>
        <taxon>Chrysomeloidea</taxon>
        <taxon>Cerambycidae</taxon>
        <taxon>Lepturinae</taxon>
        <taxon>Rhagiini</taxon>
        <taxon>Rhamnusium</taxon>
    </lineage>
</organism>
<evidence type="ECO:0008006" key="3">
    <source>
        <dbReference type="Google" id="ProtNLM"/>
    </source>
</evidence>
<gene>
    <name evidence="1" type="ORF">NQ314_020812</name>
</gene>
<dbReference type="Proteomes" id="UP001162156">
    <property type="component" value="Unassembled WGS sequence"/>
</dbReference>
<dbReference type="AlphaFoldDB" id="A0AAV8WKE5"/>
<sequence length="131" mass="14984">ILLGSDRTKAFFWHEGLGHRDAIEIGTCILTCLEELSKTRRGINVVFFFTTIARANKKNRYNKKVLCLKLKLFVLGFHKYLVRGHTQNEGDAIHSIIERSLKKCKKSGPIYVPSQYVSVIQNEKKGKSDKC</sequence>
<evidence type="ECO:0000313" key="2">
    <source>
        <dbReference type="Proteomes" id="UP001162156"/>
    </source>
</evidence>
<feature type="non-terminal residue" evidence="1">
    <location>
        <position position="1"/>
    </location>
</feature>
<evidence type="ECO:0000313" key="1">
    <source>
        <dbReference type="EMBL" id="KAJ8926788.1"/>
    </source>
</evidence>
<keyword evidence="2" id="KW-1185">Reference proteome</keyword>
<reference evidence="1" key="1">
    <citation type="journal article" date="2023" name="Insect Mol. Biol.">
        <title>Genome sequencing provides insights into the evolution of gene families encoding plant cell wall-degrading enzymes in longhorned beetles.</title>
        <authorList>
            <person name="Shin N.R."/>
            <person name="Okamura Y."/>
            <person name="Kirsch R."/>
            <person name="Pauchet Y."/>
        </authorList>
    </citation>
    <scope>NUCLEOTIDE SEQUENCE</scope>
    <source>
        <strain evidence="1">RBIC_L_NR</strain>
    </source>
</reference>
<dbReference type="EMBL" id="JANEYF010005783">
    <property type="protein sequence ID" value="KAJ8926788.1"/>
    <property type="molecule type" value="Genomic_DNA"/>
</dbReference>
<protein>
    <recommendedName>
        <fullName evidence="3">RNase H type-1 domain-containing protein</fullName>
    </recommendedName>
</protein>
<accession>A0AAV8WKE5</accession>
<name>A0AAV8WKE5_9CUCU</name>